<evidence type="ECO:0000259" key="3">
    <source>
        <dbReference type="Pfam" id="PF07523"/>
    </source>
</evidence>
<feature type="compositionally biased region" description="Polar residues" evidence="1">
    <location>
        <begin position="1515"/>
        <end position="1526"/>
    </location>
</feature>
<gene>
    <name evidence="4" type="ORF">SAMN02746064_01422</name>
</gene>
<accession>A0A1M4X4K2</accession>
<dbReference type="Gene3D" id="2.60.40.3630">
    <property type="match status" value="2"/>
</dbReference>
<reference evidence="4 5" key="1">
    <citation type="submission" date="2016-11" db="EMBL/GenBank/DDBJ databases">
        <authorList>
            <person name="Jaros S."/>
            <person name="Januszkiewicz K."/>
            <person name="Wedrychowicz H."/>
        </authorList>
    </citation>
    <scope>NUCLEOTIDE SEQUENCE [LARGE SCALE GENOMIC DNA]</scope>
    <source>
        <strain evidence="4 5">DSM 14828</strain>
    </source>
</reference>
<dbReference type="InterPro" id="IPR022038">
    <property type="entry name" value="Ig-like_bact"/>
</dbReference>
<dbReference type="Proteomes" id="UP000184251">
    <property type="component" value="Unassembled WGS sequence"/>
</dbReference>
<name>A0A1M4X4K2_9FIRM</name>
<feature type="compositionally biased region" description="Acidic residues" evidence="1">
    <location>
        <begin position="1541"/>
        <end position="1562"/>
    </location>
</feature>
<dbReference type="STRING" id="1120975.SAMN02746064_01422"/>
<keyword evidence="5" id="KW-1185">Reference proteome</keyword>
<feature type="domain" description="Ig-like" evidence="3">
    <location>
        <begin position="1008"/>
        <end position="1074"/>
    </location>
</feature>
<sequence length="1594" mass="176079">NSAIDINGKTVKVDGDYVQTSGEVILNGGSLEVAGDMRVSGNYFTMTDPDDYLLVNGDFLINTYYSHVDRLTDGVMEFKGNFTQRRVTHGNHTNFHATGNHLVVFSGDGDQVVDMASSLVTQSRFKNIMINTGGAVDFGTRAQFTGEIEFKTVNYLGDISPAEEARVKGNIWPGKLSVHQDWLVTQDIITDSFELKGGETDINALKLRVLEDGRISNGTLNANQGELIVDGEMDQTQGELRVGKGSVNIFGNYSIFDGYLTMTDPEGYLLVRGDFTMRSYYNHSTRIVDGVMEIKGDFAQHRNSSWGASNSNFKATDNHKIIFSGESAQNVSFSHPNSTSQSSFANLEIKNSEGVDFVTRSPFTGNLDHMDGTFSGNITPAQQATVQEGVWPGNLIVYEQWEMQDDLSVKGHLNATSGTIEVNGRELTVENNTLISGGRIDVNGGSLVTINDLNMTSGYLTINTGDALIGGDLTQSSNNISYIDVSGGRLEIKGDYNNLQDGFLYMKDPNDYVKIHGDFNMNSRRSHSGHLTDGVLEVKGDFAQRRYGGYGPVSDNFKATENHKVLLSGEGIQQVSFTNSSGAVSSFANLEIDNGEKVVFTTGAVATKQIDFISDDIEGALSPSGMAVVTGGLWPRDLILSDSWRMPHDLHINGDLKLANGTLYVNGKDISFAIEKGNMSVEGGNLDLQDSNLEVPLDIAITRGTLGLNGGKLSVNGDLSHGGGAYWSYVELDGGQLEVAGSYSMQSESLLRMDDPEDHIIIHGDFMTDSRGNHTGRLTDGVIELKGSFTQRRHGGYAPTSNNFRSTDSHKVIFSGNSVQEIYFGNPGTNLSHFADVEFNNPLGVELKSRVCVTEEITLNKTEVINPSNLYLALNGRISGNEWPFDFYVYENLKLQDNMVVYGKVHKISGEIDYDGYKILSVEEVDASSVNIGETLEKSRLTGIFKDPETDEAVEGELSWVEPETMVDSIYQSHSWIFRPSSDDYMEASGNVGIQGHPVMTGIKITSEPDKRVYDATEDFDITGLKVYSVWNYGDDQQLDLSDLTITGFDSSLPTEKQRVLVSYMGYSESFDVEIRAIEVEAVDVEAESANIGTTLESAVLSGEFLDSKTKEPIEGILEWVDESLQVTKLSEEFEWRFIPEEPKYTLVTGYMQVIGNPVLTGIEIARLPDKLEYEIGEEIDLDGLLVQSRWNYGSSRNISNSLLSVSGFDSTEATERQSITLGYDGFEASFGIKVNPPVEVIAVSIEDGESQELITQVIIDRQETLNGELQDKIIIGEEAAKEIIEHLKASSGDTARVRFPVGDEKVTMQTIEIPSETLAELKGKGINLEIDSDWGNIIIPKESLDEVDGSEVLYFRLVPIKSVDELKEIDETTQNQDIIKEVAGDGKIQRFALSMRIESNMAGHKVKITLPLDLRLLPNDNEQRANLLDDLWVYVEHSDGDRELIKPSVNTGFREGFVGMTFEVEKFSRFTLLRINQVDIAKPIEPVEDEQDFEQEPEEQREEVRKANNEEADNQQSMGEGTNTEEAIFVEREEDISKETEDETLEETIEADGTISEDIEEAKERKEERGIWKYAIIALALAVIAGMAVKKKK</sequence>
<feature type="non-terminal residue" evidence="4">
    <location>
        <position position="1"/>
    </location>
</feature>
<protein>
    <submittedName>
        <fullName evidence="4">Ig-like domain (Group 3)</fullName>
    </submittedName>
</protein>
<feature type="compositionally biased region" description="Acidic residues" evidence="1">
    <location>
        <begin position="1487"/>
        <end position="1502"/>
    </location>
</feature>
<evidence type="ECO:0000313" key="4">
    <source>
        <dbReference type="EMBL" id="SHE88418.1"/>
    </source>
</evidence>
<evidence type="ECO:0000313" key="5">
    <source>
        <dbReference type="Proteomes" id="UP000184251"/>
    </source>
</evidence>
<dbReference type="Pfam" id="PF07523">
    <property type="entry name" value="Big_3"/>
    <property type="match status" value="2"/>
</dbReference>
<evidence type="ECO:0000256" key="1">
    <source>
        <dbReference type="SAM" id="MobiDB-lite"/>
    </source>
</evidence>
<feature type="domain" description="Ig-like" evidence="3">
    <location>
        <begin position="1169"/>
        <end position="1235"/>
    </location>
</feature>
<keyword evidence="2" id="KW-0472">Membrane</keyword>
<evidence type="ECO:0000256" key="2">
    <source>
        <dbReference type="SAM" id="Phobius"/>
    </source>
</evidence>
<feature type="region of interest" description="Disordered" evidence="1">
    <location>
        <begin position="1486"/>
        <end position="1565"/>
    </location>
</feature>
<feature type="compositionally biased region" description="Basic and acidic residues" evidence="1">
    <location>
        <begin position="1530"/>
        <end position="1540"/>
    </location>
</feature>
<organism evidence="4 5">
    <name type="scientific">Alkalibacter saccharofermentans DSM 14828</name>
    <dbReference type="NCBI Taxonomy" id="1120975"/>
    <lineage>
        <taxon>Bacteria</taxon>
        <taxon>Bacillati</taxon>
        <taxon>Bacillota</taxon>
        <taxon>Clostridia</taxon>
        <taxon>Eubacteriales</taxon>
        <taxon>Eubacteriaceae</taxon>
        <taxon>Alkalibacter</taxon>
    </lineage>
</organism>
<keyword evidence="2" id="KW-1133">Transmembrane helix</keyword>
<proteinExistence type="predicted"/>
<keyword evidence="2" id="KW-0812">Transmembrane</keyword>
<dbReference type="RefSeq" id="WP_200789449.1">
    <property type="nucleotide sequence ID" value="NZ_FQTU01000008.1"/>
</dbReference>
<feature type="transmembrane region" description="Helical" evidence="2">
    <location>
        <begin position="1572"/>
        <end position="1590"/>
    </location>
</feature>
<dbReference type="EMBL" id="FQTU01000008">
    <property type="protein sequence ID" value="SHE88418.1"/>
    <property type="molecule type" value="Genomic_DNA"/>
</dbReference>